<proteinExistence type="predicted"/>
<reference evidence="3 4" key="1">
    <citation type="journal article" date="2013" name="Int. J. Syst. Evol. Microbiol.">
        <title>Marinoscillum luteum sp. nov., isolated from marine sediment.</title>
        <authorList>
            <person name="Cha I.T."/>
            <person name="Park S.J."/>
            <person name="Kim S.J."/>
            <person name="Kim J.G."/>
            <person name="Jung M.Y."/>
            <person name="Shin K.S."/>
            <person name="Kwon K.K."/>
            <person name="Yang S.H."/>
            <person name="Seo Y.S."/>
            <person name="Rhee S.K."/>
        </authorList>
    </citation>
    <scope>NUCLEOTIDE SEQUENCE [LARGE SCALE GENOMIC DNA]</scope>
    <source>
        <strain evidence="3 4">KCTC 23939</strain>
    </source>
</reference>
<sequence>MKHILFFLLVTIMASQWAVGQPYTNSVPSGDTWYQIGTRGNRLVKIYATGDFAVHEMVVYIVSGNYNTAEFTIVSEYNYNHKQIKLEWGYVGSGANRYLVLKSTPTPNATYANGFTITDVSDPTTDFNLTPVSDVSSIVPISPSNVVYNSEHLQRVGIGTLEPMSKLHVKGATIFEDPIRFHNGTANKGLVWGNDSWANYYSRIDDYGGQLRIMTDDKLLFTDINSGDGAPTSTAVFINTNDKALGVNTDLIPSGYRLAVAGKAIMEEIKVEAAPWPDYVFSEGYQLPDLGATADFIKANKHLPGIPSATEVAEQGILLGEMNAKLLEKIEELTLHLIELERQNKKLNERLTNLENKKQ</sequence>
<dbReference type="EMBL" id="JBIPKE010000020">
    <property type="protein sequence ID" value="MFH6986057.1"/>
    <property type="molecule type" value="Genomic_DNA"/>
</dbReference>
<organism evidence="3 4">
    <name type="scientific">Marinoscillum luteum</name>
    <dbReference type="NCBI Taxonomy" id="861051"/>
    <lineage>
        <taxon>Bacteria</taxon>
        <taxon>Pseudomonadati</taxon>
        <taxon>Bacteroidota</taxon>
        <taxon>Cytophagia</taxon>
        <taxon>Cytophagales</taxon>
        <taxon>Reichenbachiellaceae</taxon>
        <taxon>Marinoscillum</taxon>
    </lineage>
</organism>
<evidence type="ECO:0000313" key="3">
    <source>
        <dbReference type="EMBL" id="MFH6986057.1"/>
    </source>
</evidence>
<evidence type="ECO:0000313" key="4">
    <source>
        <dbReference type="Proteomes" id="UP001610063"/>
    </source>
</evidence>
<accession>A0ABW7NEJ5</accession>
<keyword evidence="4" id="KW-1185">Reference proteome</keyword>
<keyword evidence="2" id="KW-0732">Signal</keyword>
<evidence type="ECO:0000256" key="2">
    <source>
        <dbReference type="SAM" id="SignalP"/>
    </source>
</evidence>
<name>A0ABW7NEJ5_9BACT</name>
<evidence type="ECO:0000256" key="1">
    <source>
        <dbReference type="SAM" id="Coils"/>
    </source>
</evidence>
<evidence type="ECO:0008006" key="5">
    <source>
        <dbReference type="Google" id="ProtNLM"/>
    </source>
</evidence>
<gene>
    <name evidence="3" type="ORF">ACHKAR_21565</name>
</gene>
<feature type="chain" id="PRO_5046952970" description="Peptidase S74 domain-containing protein" evidence="2">
    <location>
        <begin position="19"/>
        <end position="359"/>
    </location>
</feature>
<feature type="signal peptide" evidence="2">
    <location>
        <begin position="1"/>
        <end position="18"/>
    </location>
</feature>
<comment type="caution">
    <text evidence="3">The sequence shown here is derived from an EMBL/GenBank/DDBJ whole genome shotgun (WGS) entry which is preliminary data.</text>
</comment>
<dbReference type="Proteomes" id="UP001610063">
    <property type="component" value="Unassembled WGS sequence"/>
</dbReference>
<dbReference type="RefSeq" id="WP_395419554.1">
    <property type="nucleotide sequence ID" value="NZ_JBIPKE010000020.1"/>
</dbReference>
<keyword evidence="1" id="KW-0175">Coiled coil</keyword>
<feature type="coiled-coil region" evidence="1">
    <location>
        <begin position="323"/>
        <end position="357"/>
    </location>
</feature>
<protein>
    <recommendedName>
        <fullName evidence="5">Peptidase S74 domain-containing protein</fullName>
    </recommendedName>
</protein>